<evidence type="ECO:0000313" key="6">
    <source>
        <dbReference type="Proteomes" id="UP001318860"/>
    </source>
</evidence>
<dbReference type="PANTHER" id="PTHR31352:SF58">
    <property type="entry name" value="BETA-AMYLASE 2, CHLOROPLASTIC"/>
    <property type="match status" value="1"/>
</dbReference>
<proteinExistence type="inferred from homology"/>
<keyword evidence="4" id="KW-0326">Glycosidase</keyword>
<dbReference type="InterPro" id="IPR001554">
    <property type="entry name" value="Glyco_hydro_14"/>
</dbReference>
<dbReference type="PRINTS" id="PR00750">
    <property type="entry name" value="BETAAMYLASE"/>
</dbReference>
<dbReference type="InterPro" id="IPR001371">
    <property type="entry name" value="Glyco_hydro_14B_pln"/>
</dbReference>
<evidence type="ECO:0000256" key="2">
    <source>
        <dbReference type="ARBA" id="ARBA00023277"/>
    </source>
</evidence>
<keyword evidence="3 4" id="KW-0624">Polysaccharide degradation</keyword>
<accession>A0ABR0XTC7</accession>
<dbReference type="PRINTS" id="PR00842">
    <property type="entry name" value="GLHYDLASE14B"/>
</dbReference>
<dbReference type="Gene3D" id="3.20.20.80">
    <property type="entry name" value="Glycosidases"/>
    <property type="match status" value="2"/>
</dbReference>
<comment type="caution">
    <text evidence="5">The sequence shown here is derived from an EMBL/GenBank/DDBJ whole genome shotgun (WGS) entry which is preliminary data.</text>
</comment>
<name>A0ABR0XTC7_REHGL</name>
<comment type="catalytic activity">
    <reaction evidence="4">
        <text>Hydrolysis of (1-&gt;4)-alpha-D-glucosidic linkages in polysaccharides so as to remove successive maltose units from the non-reducing ends of the chains.</text>
        <dbReference type="EC" id="3.2.1.2"/>
    </reaction>
</comment>
<dbReference type="InterPro" id="IPR017853">
    <property type="entry name" value="GH"/>
</dbReference>
<dbReference type="Proteomes" id="UP001318860">
    <property type="component" value="Unassembled WGS sequence"/>
</dbReference>
<evidence type="ECO:0000256" key="4">
    <source>
        <dbReference type="RuleBase" id="RU000509"/>
    </source>
</evidence>
<comment type="similarity">
    <text evidence="1 4">Belongs to the glycosyl hydrolase 14 family.</text>
</comment>
<evidence type="ECO:0000256" key="1">
    <source>
        <dbReference type="ARBA" id="ARBA00005652"/>
    </source>
</evidence>
<protein>
    <recommendedName>
        <fullName evidence="4">Beta-amylase</fullName>
        <ecNumber evidence="4">3.2.1.2</ecNumber>
    </recommendedName>
</protein>
<gene>
    <name evidence="5" type="ORF">DH2020_002169</name>
</gene>
<dbReference type="EC" id="3.2.1.2" evidence="4"/>
<dbReference type="PANTHER" id="PTHR31352">
    <property type="entry name" value="BETA-AMYLASE 1, CHLOROPLASTIC"/>
    <property type="match status" value="1"/>
</dbReference>
<keyword evidence="6" id="KW-1185">Reference proteome</keyword>
<evidence type="ECO:0000256" key="3">
    <source>
        <dbReference type="ARBA" id="ARBA00023326"/>
    </source>
</evidence>
<keyword evidence="2 4" id="KW-0119">Carbohydrate metabolism</keyword>
<reference evidence="5 6" key="1">
    <citation type="journal article" date="2021" name="Comput. Struct. Biotechnol. J.">
        <title>De novo genome assembly of the potent medicinal plant Rehmannia glutinosa using nanopore technology.</title>
        <authorList>
            <person name="Ma L."/>
            <person name="Dong C."/>
            <person name="Song C."/>
            <person name="Wang X."/>
            <person name="Zheng X."/>
            <person name="Niu Y."/>
            <person name="Chen S."/>
            <person name="Feng W."/>
        </authorList>
    </citation>
    <scope>NUCLEOTIDE SEQUENCE [LARGE SCALE GENOMIC DNA]</scope>
    <source>
        <strain evidence="5">DH-2019</strain>
    </source>
</reference>
<sequence>MAINVSSLELLRSFAPVQNYASSAPSVAVPLFSATADSCDWNIAKRRSCKLTSVFVKPDAMYRASVRDNSAAASSENKQVIGVVAEGQERDFTDSSYVPVYVMLPLGTISMECELVDPDNLINQLRTLKSINVDGVMVDCWWGIVEAIAPRHYNWSGYKSFFRLCKILSSSYSFRVEFDEFFEDGVISEIEIGLGPCGELRYPSYPAQHGWKYPGIGEFQCYDKYLMKSFKKTTEMRGVSFLGEGPKNVGSYNSKPYETQFFRDGGDYNGYYGRLFLHWYTQVLIDHGDRVLAMANLAFKGTPIAAKLSGIHWWFKTESHAAELTAGFFNPSFRDGYAQIASMLKKHETALNFTCVELRTLDQQKDFPEALADPEGLVWQVLNVARDVGIRMATENALPCYQSEGYNKIVEISKPRSPRKTRMRVYVLVCQQLMEEGNLLEFEKFVKRMHGY</sequence>
<evidence type="ECO:0000313" key="5">
    <source>
        <dbReference type="EMBL" id="KAK6162328.1"/>
    </source>
</evidence>
<keyword evidence="4" id="KW-0378">Hydrolase</keyword>
<organism evidence="5 6">
    <name type="scientific">Rehmannia glutinosa</name>
    <name type="common">Chinese foxglove</name>
    <dbReference type="NCBI Taxonomy" id="99300"/>
    <lineage>
        <taxon>Eukaryota</taxon>
        <taxon>Viridiplantae</taxon>
        <taxon>Streptophyta</taxon>
        <taxon>Embryophyta</taxon>
        <taxon>Tracheophyta</taxon>
        <taxon>Spermatophyta</taxon>
        <taxon>Magnoliopsida</taxon>
        <taxon>eudicotyledons</taxon>
        <taxon>Gunneridae</taxon>
        <taxon>Pentapetalae</taxon>
        <taxon>asterids</taxon>
        <taxon>lamiids</taxon>
        <taxon>Lamiales</taxon>
        <taxon>Orobanchaceae</taxon>
        <taxon>Rehmannieae</taxon>
        <taxon>Rehmannia</taxon>
    </lineage>
</organism>
<dbReference type="EMBL" id="JABTTQ020000002">
    <property type="protein sequence ID" value="KAK6162328.1"/>
    <property type="molecule type" value="Genomic_DNA"/>
</dbReference>
<dbReference type="Pfam" id="PF01373">
    <property type="entry name" value="Glyco_hydro_14"/>
    <property type="match status" value="2"/>
</dbReference>
<dbReference type="SUPFAM" id="SSF51445">
    <property type="entry name" value="(Trans)glycosidases"/>
    <property type="match status" value="1"/>
</dbReference>